<name>A0ABX8N2F9_9PSED</name>
<keyword evidence="2" id="KW-1185">Reference proteome</keyword>
<evidence type="ECO:0000313" key="1">
    <source>
        <dbReference type="EMBL" id="QXH50499.1"/>
    </source>
</evidence>
<dbReference type="RefSeq" id="WP_217840074.1">
    <property type="nucleotide sequence ID" value="NZ_CP077076.1"/>
</dbReference>
<reference evidence="1" key="1">
    <citation type="journal article" date="2021" name="Microorganisms">
        <title>The Ever-Expanding Pseudomonas Genus: Description of 43 New Species and Partition of the Pseudomonas putida Group.</title>
        <authorList>
            <person name="Girard L."/>
            <person name="Lood C."/>
            <person name="Hofte M."/>
            <person name="Vandamme P."/>
            <person name="Rokni-Zadeh H."/>
            <person name="van Noort V."/>
            <person name="Lavigne R."/>
            <person name="De Mot R."/>
        </authorList>
    </citation>
    <scope>NUCLEOTIDE SEQUENCE</scope>
    <source>
        <strain evidence="1">COW40</strain>
    </source>
</reference>
<organism evidence="1 2">
    <name type="scientific">Pseudomonas fakonensis</name>
    <dbReference type="NCBI Taxonomy" id="2842355"/>
    <lineage>
        <taxon>Bacteria</taxon>
        <taxon>Pseudomonadati</taxon>
        <taxon>Pseudomonadota</taxon>
        <taxon>Gammaproteobacteria</taxon>
        <taxon>Pseudomonadales</taxon>
        <taxon>Pseudomonadaceae</taxon>
        <taxon>Pseudomonas</taxon>
    </lineage>
</organism>
<protein>
    <submittedName>
        <fullName evidence="1">Uncharacterized protein</fullName>
    </submittedName>
</protein>
<dbReference type="InterPro" id="IPR045459">
    <property type="entry name" value="DUF5908"/>
</dbReference>
<dbReference type="Pfam" id="PF19265">
    <property type="entry name" value="DUF5908"/>
    <property type="match status" value="1"/>
</dbReference>
<dbReference type="Proteomes" id="UP001046350">
    <property type="component" value="Chromosome"/>
</dbReference>
<proteinExistence type="predicted"/>
<dbReference type="EMBL" id="CP077076">
    <property type="protein sequence ID" value="QXH50499.1"/>
    <property type="molecule type" value="Genomic_DNA"/>
</dbReference>
<evidence type="ECO:0000313" key="2">
    <source>
        <dbReference type="Proteomes" id="UP001046350"/>
    </source>
</evidence>
<gene>
    <name evidence="1" type="ORF">KSS94_21525</name>
</gene>
<sequence>MPVEIRELVIHTSIVSRPEREAPALDGQRLAQLKQSIVQECLKALREQHGARRGER</sequence>
<accession>A0ABX8N2F9</accession>